<keyword evidence="2" id="KW-1185">Reference proteome</keyword>
<comment type="caution">
    <text evidence="1">The sequence shown here is derived from an EMBL/GenBank/DDBJ whole genome shotgun (WGS) entry which is preliminary data.</text>
</comment>
<protein>
    <submittedName>
        <fullName evidence="1">Uncharacterized protein</fullName>
    </submittedName>
</protein>
<dbReference type="EMBL" id="JASBWS010000002">
    <property type="protein sequence ID" value="KAJ9117240.1"/>
    <property type="molecule type" value="Genomic_DNA"/>
</dbReference>
<dbReference type="Proteomes" id="UP001230649">
    <property type="component" value="Unassembled WGS sequence"/>
</dbReference>
<proteinExistence type="predicted"/>
<sequence>MDYPPDSPASRRKPDALQKFYHHYPPPTYPDPIYQPDRSPGPYVHPDERYEDAQKYGRRHDEENRLPPITSHRGSHRPSDVTISHLRARNANDPAQPHPMYEFNPVPTQYSSPKHTKVTPPSTSARTSNRMPLASIPFFENLNTPSPPRRADHLVNRKTRFEREMDTLALEAQTKKERSPSVVKKASALEGVDLDDKYVGPWVLGKVVGKGASGRVRLARSRWSRVYAAIKIVPSANFRDSDKHSAMSKERKALEREVGIMKLLNHPNLMKLYDVYELRGHFYIALEYVAQGELFDYINAKRFLETNEASFFFQQLINGLHYLHSFGICHRDLKPENLLLDDHLTLKIADFGMASFQSEDEWLKTSCGSPHYASPEIIAGTYYHGSAVDVWSSGVILYALLCGRLPFDDPHIPTVMKLASKAEYYIPPEVPLDAADLIERIFIVNQNLRIRLRKDQIEAENQRLEDMRRELQEQARPIPLAVAYIEAEPAYHSLPDISMEDKENVPLESNSLERSHNSKRRHHPLRQERQAPEELDDPMNSPKAAPLSQDDVFQTESTRQHSSGRSPFTIFRKPSPNVSMHDTQSWREKFSGALSFTGLRKSSKKKGAGERQSDLAEIAADSPPLPEFLRNMISGFSSASTSGAGDAKRVPSDPTSERLSRFFSHQSSRPPSPLAPDDANVEPTPDQTLMLSTQKQPLRPSMRERVSTIADRKITQAIPRDSLSGVISQPYGMSSHLSLHDPDFPIMLHSPLRGSAGASAKVTRPLFKAELQKSKAVNAYVENSVPQIKCEMFWEGDQVDCYGRCLDLLREHGVEVWMRDREAPGFHCRLEDSHLINNPGYTGTIHFRVAVNQLQDLPHSVTWDVTKISLFLEDGPLERFNSLVAKLQSEYASARTR</sequence>
<gene>
    <name evidence="1" type="ORF">QFC20_000385</name>
</gene>
<evidence type="ECO:0000313" key="2">
    <source>
        <dbReference type="Proteomes" id="UP001230649"/>
    </source>
</evidence>
<name>A0ACC2X1G4_9TREE</name>
<reference evidence="1" key="1">
    <citation type="submission" date="2023-04" db="EMBL/GenBank/DDBJ databases">
        <title>Draft Genome sequencing of Naganishia species isolated from polar environments using Oxford Nanopore Technology.</title>
        <authorList>
            <person name="Leo P."/>
            <person name="Venkateswaran K."/>
        </authorList>
    </citation>
    <scope>NUCLEOTIDE SEQUENCE</scope>
    <source>
        <strain evidence="1">MNA-CCFEE 5262</strain>
    </source>
</reference>
<organism evidence="1 2">
    <name type="scientific">Naganishia adeliensis</name>
    <dbReference type="NCBI Taxonomy" id="92952"/>
    <lineage>
        <taxon>Eukaryota</taxon>
        <taxon>Fungi</taxon>
        <taxon>Dikarya</taxon>
        <taxon>Basidiomycota</taxon>
        <taxon>Agaricomycotina</taxon>
        <taxon>Tremellomycetes</taxon>
        <taxon>Filobasidiales</taxon>
        <taxon>Filobasidiaceae</taxon>
        <taxon>Naganishia</taxon>
    </lineage>
</organism>
<accession>A0ACC2X1G4</accession>
<evidence type="ECO:0000313" key="1">
    <source>
        <dbReference type="EMBL" id="KAJ9117240.1"/>
    </source>
</evidence>